<protein>
    <submittedName>
        <fullName evidence="1">Uncharacterized protein</fullName>
    </submittedName>
</protein>
<dbReference type="EMBL" id="JAVLET010000002">
    <property type="protein sequence ID" value="KAL0473149.1"/>
    <property type="molecule type" value="Genomic_DNA"/>
</dbReference>
<dbReference type="Proteomes" id="UP001451303">
    <property type="component" value="Unassembled WGS sequence"/>
</dbReference>
<sequence length="73" mass="7922">MSLDVILPNWLIAFNSVTFYQNRLDFAHANHGVTNHVLYHSVLPERAILALVPACVGGCGYGHAQGESQGGWS</sequence>
<reference evidence="1 2" key="1">
    <citation type="submission" date="2023-09" db="EMBL/GenBank/DDBJ databases">
        <title>Multi-omics analysis of a traditional fermented food reveals byproduct-associated fungal strains for waste-to-food upcycling.</title>
        <authorList>
            <consortium name="Lawrence Berkeley National Laboratory"/>
            <person name="Rekdal V.M."/>
            <person name="Villalobos-Escobedo J.M."/>
            <person name="Rodriguez-Valeron N."/>
            <person name="Garcia M.O."/>
            <person name="Vasquez D.P."/>
            <person name="Damayanti I."/>
            <person name="Sorensen P.M."/>
            <person name="Baidoo E.E."/>
            <person name="De Carvalho A.C."/>
            <person name="Riley R."/>
            <person name="Lipzen A."/>
            <person name="He G."/>
            <person name="Yan M."/>
            <person name="Haridas S."/>
            <person name="Daum C."/>
            <person name="Yoshinaga Y."/>
            <person name="Ng V."/>
            <person name="Grigoriev I.V."/>
            <person name="Munk R."/>
            <person name="Nuraida L."/>
            <person name="Wijaya C.H."/>
            <person name="Morales P.-C."/>
            <person name="Keasling J.D."/>
        </authorList>
    </citation>
    <scope>NUCLEOTIDE SEQUENCE [LARGE SCALE GENOMIC DNA]</scope>
    <source>
        <strain evidence="1 2">FGSC 2613</strain>
    </source>
</reference>
<gene>
    <name evidence="1" type="ORF">QR685DRAFT_515961</name>
</gene>
<accession>A0ABR3DKK2</accession>
<comment type="caution">
    <text evidence="1">The sequence shown here is derived from an EMBL/GenBank/DDBJ whole genome shotgun (WGS) entry which is preliminary data.</text>
</comment>
<proteinExistence type="predicted"/>
<keyword evidence="2" id="KW-1185">Reference proteome</keyword>
<evidence type="ECO:0000313" key="2">
    <source>
        <dbReference type="Proteomes" id="UP001451303"/>
    </source>
</evidence>
<organism evidence="1 2">
    <name type="scientific">Neurospora intermedia</name>
    <dbReference type="NCBI Taxonomy" id="5142"/>
    <lineage>
        <taxon>Eukaryota</taxon>
        <taxon>Fungi</taxon>
        <taxon>Dikarya</taxon>
        <taxon>Ascomycota</taxon>
        <taxon>Pezizomycotina</taxon>
        <taxon>Sordariomycetes</taxon>
        <taxon>Sordariomycetidae</taxon>
        <taxon>Sordariales</taxon>
        <taxon>Sordariaceae</taxon>
        <taxon>Neurospora</taxon>
    </lineage>
</organism>
<evidence type="ECO:0000313" key="1">
    <source>
        <dbReference type="EMBL" id="KAL0473149.1"/>
    </source>
</evidence>
<name>A0ABR3DKK2_NEUIN</name>